<dbReference type="PROSITE" id="PS00034">
    <property type="entry name" value="PAIRED_1"/>
    <property type="match status" value="1"/>
</dbReference>
<dbReference type="EMBL" id="UZAM01008487">
    <property type="protein sequence ID" value="VDP05171.1"/>
    <property type="molecule type" value="Genomic_DNA"/>
</dbReference>
<keyword evidence="3" id="KW-0563">Paired box</keyword>
<dbReference type="GO" id="GO:0005634">
    <property type="term" value="C:nucleus"/>
    <property type="evidence" value="ECO:0007669"/>
    <property type="project" value="UniProtKB-SubCell"/>
</dbReference>
<protein>
    <recommendedName>
        <fullName evidence="9">Paired domain-containing protein</fullName>
    </recommendedName>
</protein>
<dbReference type="PROSITE" id="PS51057">
    <property type="entry name" value="PAIRED_2"/>
    <property type="match status" value="1"/>
</dbReference>
<feature type="compositionally biased region" description="Low complexity" evidence="8">
    <location>
        <begin position="191"/>
        <end position="200"/>
    </location>
</feature>
<dbReference type="PANTHER" id="PTHR45636:SF16">
    <property type="entry name" value="PAIRED BOX POX-MESO PROTEIN"/>
    <property type="match status" value="1"/>
</dbReference>
<sequence length="226" mass="24875">MLRFHGAVTNVNGSLSFGELNQLGGFFVNGRPLPLSMRVRIVEMAQLGVRPCNISRLLRVSHGCVSKILTRFNETGSILPGAIGGSKPRVTTKTVVQYIRLLKQREPMLFAWEIRQRNVPSVSSISRILRYKLGTGATVTGSQDPPTFLLTTVQLQRQLLEAYRSYGNVTAIIATQNMHLTSQEPSENTTKKVPTSTPPSANVSCPKAQYARTDSPSHTVRKILGE</sequence>
<feature type="region of interest" description="Disordered" evidence="8">
    <location>
        <begin position="180"/>
        <end position="218"/>
    </location>
</feature>
<keyword evidence="2" id="KW-0217">Developmental protein</keyword>
<gene>
    <name evidence="10" type="ORF">SBAD_LOCUS4693</name>
</gene>
<dbReference type="PRINTS" id="PR00027">
    <property type="entry name" value="PAIREDBOX"/>
</dbReference>
<dbReference type="AlphaFoldDB" id="A0A3P8A191"/>
<evidence type="ECO:0000256" key="5">
    <source>
        <dbReference type="ARBA" id="ARBA00023125"/>
    </source>
</evidence>
<dbReference type="SUPFAM" id="SSF46689">
    <property type="entry name" value="Homeodomain-like"/>
    <property type="match status" value="1"/>
</dbReference>
<dbReference type="Pfam" id="PF00292">
    <property type="entry name" value="PAX"/>
    <property type="match status" value="1"/>
</dbReference>
<dbReference type="GO" id="GO:0000981">
    <property type="term" value="F:DNA-binding transcription factor activity, RNA polymerase II-specific"/>
    <property type="evidence" value="ECO:0007669"/>
    <property type="project" value="TreeGrafter"/>
</dbReference>
<keyword evidence="11" id="KW-1185">Reference proteome</keyword>
<dbReference type="OrthoDB" id="3225452at2759"/>
<evidence type="ECO:0000259" key="9">
    <source>
        <dbReference type="PROSITE" id="PS51057"/>
    </source>
</evidence>
<evidence type="ECO:0000313" key="10">
    <source>
        <dbReference type="EMBL" id="VDP05171.1"/>
    </source>
</evidence>
<dbReference type="InterPro" id="IPR043565">
    <property type="entry name" value="PAX_fam"/>
</dbReference>
<dbReference type="InterPro" id="IPR001523">
    <property type="entry name" value="Paired_dom"/>
</dbReference>
<evidence type="ECO:0000256" key="7">
    <source>
        <dbReference type="ARBA" id="ARBA00023242"/>
    </source>
</evidence>
<reference evidence="10 11" key="1">
    <citation type="submission" date="2018-11" db="EMBL/GenBank/DDBJ databases">
        <authorList>
            <consortium name="Pathogen Informatics"/>
        </authorList>
    </citation>
    <scope>NUCLEOTIDE SEQUENCE [LARGE SCALE GENOMIC DNA]</scope>
</reference>
<dbReference type="Gene3D" id="1.10.10.10">
    <property type="entry name" value="Winged helix-like DNA-binding domain superfamily/Winged helix DNA-binding domain"/>
    <property type="match status" value="2"/>
</dbReference>
<keyword evidence="6" id="KW-0804">Transcription</keyword>
<evidence type="ECO:0000256" key="8">
    <source>
        <dbReference type="SAM" id="MobiDB-lite"/>
    </source>
</evidence>
<feature type="domain" description="Paired" evidence="9">
    <location>
        <begin position="16"/>
        <end position="132"/>
    </location>
</feature>
<comment type="subcellular location">
    <subcellularLocation>
        <location evidence="1">Nucleus</location>
    </subcellularLocation>
</comment>
<dbReference type="GO" id="GO:0000978">
    <property type="term" value="F:RNA polymerase II cis-regulatory region sequence-specific DNA binding"/>
    <property type="evidence" value="ECO:0007669"/>
    <property type="project" value="TreeGrafter"/>
</dbReference>
<evidence type="ECO:0000313" key="11">
    <source>
        <dbReference type="Proteomes" id="UP000270296"/>
    </source>
</evidence>
<organism evidence="10 11">
    <name type="scientific">Soboliphyme baturini</name>
    <dbReference type="NCBI Taxonomy" id="241478"/>
    <lineage>
        <taxon>Eukaryota</taxon>
        <taxon>Metazoa</taxon>
        <taxon>Ecdysozoa</taxon>
        <taxon>Nematoda</taxon>
        <taxon>Enoplea</taxon>
        <taxon>Dorylaimia</taxon>
        <taxon>Dioctophymatida</taxon>
        <taxon>Dioctophymatoidea</taxon>
        <taxon>Soboliphymatidae</taxon>
        <taxon>Soboliphyme</taxon>
    </lineage>
</organism>
<name>A0A3P8A191_9BILA</name>
<accession>A0A3P8A191</accession>
<evidence type="ECO:0000256" key="2">
    <source>
        <dbReference type="ARBA" id="ARBA00022473"/>
    </source>
</evidence>
<proteinExistence type="predicted"/>
<dbReference type="InterPro" id="IPR036388">
    <property type="entry name" value="WH-like_DNA-bd_sf"/>
</dbReference>
<dbReference type="PANTHER" id="PTHR45636">
    <property type="entry name" value="PAIRED BOX PROTEIN PAX-6-RELATED-RELATED"/>
    <property type="match status" value="1"/>
</dbReference>
<keyword evidence="5" id="KW-0238">DNA-binding</keyword>
<evidence type="ECO:0000256" key="6">
    <source>
        <dbReference type="ARBA" id="ARBA00023163"/>
    </source>
</evidence>
<dbReference type="Proteomes" id="UP000270296">
    <property type="component" value="Unassembled WGS sequence"/>
</dbReference>
<dbReference type="InterPro" id="IPR043182">
    <property type="entry name" value="PAIRED_DNA-bd_dom"/>
</dbReference>
<evidence type="ECO:0000256" key="4">
    <source>
        <dbReference type="ARBA" id="ARBA00023015"/>
    </source>
</evidence>
<keyword evidence="4" id="KW-0805">Transcription regulation</keyword>
<dbReference type="InterPro" id="IPR009057">
    <property type="entry name" value="Homeodomain-like_sf"/>
</dbReference>
<evidence type="ECO:0000256" key="1">
    <source>
        <dbReference type="ARBA" id="ARBA00004123"/>
    </source>
</evidence>
<keyword evidence="7" id="KW-0539">Nucleus</keyword>
<evidence type="ECO:0000256" key="3">
    <source>
        <dbReference type="ARBA" id="ARBA00022724"/>
    </source>
</evidence>
<dbReference type="SMART" id="SM00351">
    <property type="entry name" value="PAX"/>
    <property type="match status" value="1"/>
</dbReference>